<keyword evidence="6" id="KW-0414">Isoprene biosynthesis</keyword>
<comment type="similarity">
    <text evidence="2 7">Belongs to the FPP/GGPP synthase family.</text>
</comment>
<dbReference type="PROSITE" id="PS00444">
    <property type="entry name" value="POLYPRENYL_SYNTHASE_2"/>
    <property type="match status" value="1"/>
</dbReference>
<keyword evidence="5" id="KW-0460">Magnesium</keyword>
<dbReference type="InterPro" id="IPR008949">
    <property type="entry name" value="Isoprenoid_synthase_dom_sf"/>
</dbReference>
<dbReference type="GO" id="GO:0005737">
    <property type="term" value="C:cytoplasm"/>
    <property type="evidence" value="ECO:0007669"/>
    <property type="project" value="UniProtKB-ARBA"/>
</dbReference>
<dbReference type="InterPro" id="IPR053378">
    <property type="entry name" value="Prenyl_diphosphate_synthase"/>
</dbReference>
<evidence type="ECO:0000256" key="3">
    <source>
        <dbReference type="ARBA" id="ARBA00022679"/>
    </source>
</evidence>
<dbReference type="SUPFAM" id="SSF48576">
    <property type="entry name" value="Terpenoid synthases"/>
    <property type="match status" value="1"/>
</dbReference>
<dbReference type="GO" id="GO:0046872">
    <property type="term" value="F:metal ion binding"/>
    <property type="evidence" value="ECO:0007669"/>
    <property type="project" value="UniProtKB-KW"/>
</dbReference>
<evidence type="ECO:0000256" key="6">
    <source>
        <dbReference type="ARBA" id="ARBA00023229"/>
    </source>
</evidence>
<keyword evidence="4" id="KW-0479">Metal-binding</keyword>
<dbReference type="NCBIfam" id="NF045485">
    <property type="entry name" value="FPPsyn"/>
    <property type="match status" value="1"/>
</dbReference>
<evidence type="ECO:0000256" key="7">
    <source>
        <dbReference type="RuleBase" id="RU004466"/>
    </source>
</evidence>
<dbReference type="FunFam" id="1.10.600.10:FF:000001">
    <property type="entry name" value="Geranylgeranyl diphosphate synthase"/>
    <property type="match status" value="1"/>
</dbReference>
<dbReference type="PANTHER" id="PTHR43281:SF1">
    <property type="entry name" value="FARNESYL DIPHOSPHATE SYNTHASE"/>
    <property type="match status" value="1"/>
</dbReference>
<dbReference type="InterPro" id="IPR000092">
    <property type="entry name" value="Polyprenyl_synt"/>
</dbReference>
<evidence type="ECO:0000256" key="2">
    <source>
        <dbReference type="ARBA" id="ARBA00006706"/>
    </source>
</evidence>
<dbReference type="InterPro" id="IPR033749">
    <property type="entry name" value="Polyprenyl_synt_CS"/>
</dbReference>
<dbReference type="Gene3D" id="1.10.600.10">
    <property type="entry name" value="Farnesyl Diphosphate Synthase"/>
    <property type="match status" value="1"/>
</dbReference>
<dbReference type="GO" id="GO:0016114">
    <property type="term" value="P:terpenoid biosynthetic process"/>
    <property type="evidence" value="ECO:0007669"/>
    <property type="project" value="UniProtKB-ARBA"/>
</dbReference>
<name>E1YJ88_9BACT</name>
<proteinExistence type="inferred from homology"/>
<gene>
    <name evidence="8" type="ORF">N47_E48540</name>
</gene>
<dbReference type="Pfam" id="PF00348">
    <property type="entry name" value="polyprenyl_synt"/>
    <property type="match status" value="1"/>
</dbReference>
<dbReference type="CDD" id="cd00685">
    <property type="entry name" value="Trans_IPPS_HT"/>
    <property type="match status" value="1"/>
</dbReference>
<dbReference type="SFLD" id="SFLDG01017">
    <property type="entry name" value="Polyprenyl_Transferase_Like"/>
    <property type="match status" value="1"/>
</dbReference>
<comment type="cofactor">
    <cofactor evidence="1">
        <name>Mg(2+)</name>
        <dbReference type="ChEBI" id="CHEBI:18420"/>
    </cofactor>
</comment>
<dbReference type="GO" id="GO:0004659">
    <property type="term" value="F:prenyltransferase activity"/>
    <property type="evidence" value="ECO:0007669"/>
    <property type="project" value="InterPro"/>
</dbReference>
<reference evidence="8" key="1">
    <citation type="journal article" date="2011" name="Environ. Microbiol.">
        <title>Genomic insights into the metabolic potential of the polycyclic aromatic hydrocarbon degrading sulfate-reducing Deltaproteobacterium N47.</title>
        <authorList>
            <person name="Bergmann F."/>
            <person name="Selesi D."/>
            <person name="Weinmaier T."/>
            <person name="Tischler P."/>
            <person name="Rattei T."/>
            <person name="Meckenstock R.U."/>
        </authorList>
    </citation>
    <scope>NUCLEOTIDE SEQUENCE</scope>
</reference>
<evidence type="ECO:0000313" key="8">
    <source>
        <dbReference type="EMBL" id="CBX31342.1"/>
    </source>
</evidence>
<accession>E1YJ88</accession>
<keyword evidence="3 7" id="KW-0808">Transferase</keyword>
<evidence type="ECO:0000256" key="1">
    <source>
        <dbReference type="ARBA" id="ARBA00001946"/>
    </source>
</evidence>
<dbReference type="SFLD" id="SFLDS00005">
    <property type="entry name" value="Isoprenoid_Synthase_Type_I"/>
    <property type="match status" value="1"/>
</dbReference>
<dbReference type="EMBL" id="FR695877">
    <property type="protein sequence ID" value="CBX31342.1"/>
    <property type="molecule type" value="Genomic_DNA"/>
</dbReference>
<dbReference type="PANTHER" id="PTHR43281">
    <property type="entry name" value="FARNESYL DIPHOSPHATE SYNTHASE"/>
    <property type="match status" value="1"/>
</dbReference>
<sequence>MFTGKGFRMKFNNTKSVLSIDFDLESYFAEKTKTIKNELINIINKSNSFGQLSKAMEYSLISEGKRIRPILCIAAAESVGGKQSDVLPAACAIEIIHTYSLIHDDLPAIDNDLLRRGKPTCHAAFNEATAILAGDALLTLAFQVLSEFELHNNTNALKWLKIINLISTAAGYMGMIEGQMRDIASENTQILLNKLEELHILKTGALIVASVESGAILANASLDQIKQLKIYAKKIGLAFQIADDLLNAMGDPTITGKPVGTDNVRKKSTYPSLLGIDESENYAKKLIKEALHALAIFDNKSDPLRAIALYIIERNR</sequence>
<evidence type="ECO:0000256" key="5">
    <source>
        <dbReference type="ARBA" id="ARBA00022842"/>
    </source>
</evidence>
<dbReference type="AlphaFoldDB" id="E1YJ88"/>
<evidence type="ECO:0000256" key="4">
    <source>
        <dbReference type="ARBA" id="ARBA00022723"/>
    </source>
</evidence>
<dbReference type="PROSITE" id="PS00723">
    <property type="entry name" value="POLYPRENYL_SYNTHASE_1"/>
    <property type="match status" value="1"/>
</dbReference>
<organism evidence="8">
    <name type="scientific">uncultured Desulfobacterium sp</name>
    <dbReference type="NCBI Taxonomy" id="201089"/>
    <lineage>
        <taxon>Bacteria</taxon>
        <taxon>Pseudomonadati</taxon>
        <taxon>Thermodesulfobacteriota</taxon>
        <taxon>Desulfobacteria</taxon>
        <taxon>Desulfobacterales</taxon>
        <taxon>Desulfobacteriaceae</taxon>
        <taxon>Desulfobacterium</taxon>
        <taxon>environmental samples</taxon>
    </lineage>
</organism>
<protein>
    <submittedName>
        <fullName evidence="8">Geranylgeranyl pyrophosphate synthetase, chloroplastic</fullName>
    </submittedName>
</protein>